<evidence type="ECO:0000313" key="8">
    <source>
        <dbReference type="Proteomes" id="UP000632222"/>
    </source>
</evidence>
<keyword evidence="5" id="KW-0408">Iron</keyword>
<accession>A0ABQ2CXQ7</accession>
<keyword evidence="4" id="KW-0479">Metal-binding</keyword>
<dbReference type="InterPro" id="IPR012292">
    <property type="entry name" value="Globin/Proto"/>
</dbReference>
<evidence type="ECO:0000256" key="4">
    <source>
        <dbReference type="ARBA" id="ARBA00022723"/>
    </source>
</evidence>
<evidence type="ECO:0000256" key="3">
    <source>
        <dbReference type="ARBA" id="ARBA00022617"/>
    </source>
</evidence>
<organism evidence="7 8">
    <name type="scientific">Deinococcus roseus</name>
    <dbReference type="NCBI Taxonomy" id="392414"/>
    <lineage>
        <taxon>Bacteria</taxon>
        <taxon>Thermotogati</taxon>
        <taxon>Deinococcota</taxon>
        <taxon>Deinococci</taxon>
        <taxon>Deinococcales</taxon>
        <taxon>Deinococcaceae</taxon>
        <taxon>Deinococcus</taxon>
    </lineage>
</organism>
<dbReference type="InterPro" id="IPR044203">
    <property type="entry name" value="GlbO/GLB3-like"/>
</dbReference>
<protein>
    <recommendedName>
        <fullName evidence="9">Globin</fullName>
    </recommendedName>
</protein>
<keyword evidence="8" id="KW-1185">Reference proteome</keyword>
<evidence type="ECO:0008006" key="9">
    <source>
        <dbReference type="Google" id="ProtNLM"/>
    </source>
</evidence>
<comment type="caution">
    <text evidence="7">The sequence shown here is derived from an EMBL/GenBank/DDBJ whole genome shotgun (WGS) entry which is preliminary data.</text>
</comment>
<dbReference type="InterPro" id="IPR019795">
    <property type="entry name" value="Globin_bac-like_CS"/>
</dbReference>
<proteinExistence type="inferred from homology"/>
<dbReference type="Proteomes" id="UP000632222">
    <property type="component" value="Unassembled WGS sequence"/>
</dbReference>
<keyword evidence="2" id="KW-0813">Transport</keyword>
<dbReference type="Gene3D" id="1.10.490.10">
    <property type="entry name" value="Globins"/>
    <property type="match status" value="1"/>
</dbReference>
<sequence length="129" mass="15079">MDLRPLEEATLYDRLTEEGLSRLVNKFYDLVHQHVVLKEIFPPDLTETREKQFAFLSGFFGGPSLYMEKYGHPRLRMRHLKFPIGETEARAWLECMRQALRDTVPDQKLREDIFAALARTAVHMINTGT</sequence>
<dbReference type="PANTHER" id="PTHR47366">
    <property type="entry name" value="TWO-ON-TWO HEMOGLOBIN-3"/>
    <property type="match status" value="1"/>
</dbReference>
<comment type="cofactor">
    <cofactor evidence="1">
        <name>heme</name>
        <dbReference type="ChEBI" id="CHEBI:30413"/>
    </cofactor>
</comment>
<evidence type="ECO:0000256" key="1">
    <source>
        <dbReference type="ARBA" id="ARBA00001971"/>
    </source>
</evidence>
<evidence type="ECO:0000313" key="7">
    <source>
        <dbReference type="EMBL" id="GGJ31310.1"/>
    </source>
</evidence>
<dbReference type="Pfam" id="PF01152">
    <property type="entry name" value="Bac_globin"/>
    <property type="match status" value="1"/>
</dbReference>
<keyword evidence="3" id="KW-0349">Heme</keyword>
<dbReference type="PROSITE" id="PS01213">
    <property type="entry name" value="GLOBIN_FAM_2"/>
    <property type="match status" value="1"/>
</dbReference>
<reference evidence="8" key="1">
    <citation type="journal article" date="2019" name="Int. J. Syst. Evol. Microbiol.">
        <title>The Global Catalogue of Microorganisms (GCM) 10K type strain sequencing project: providing services to taxonomists for standard genome sequencing and annotation.</title>
        <authorList>
            <consortium name="The Broad Institute Genomics Platform"/>
            <consortium name="The Broad Institute Genome Sequencing Center for Infectious Disease"/>
            <person name="Wu L."/>
            <person name="Ma J."/>
        </authorList>
    </citation>
    <scope>NUCLEOTIDE SEQUENCE [LARGE SCALE GENOMIC DNA]</scope>
    <source>
        <strain evidence="8">JCM 14370</strain>
    </source>
</reference>
<evidence type="ECO:0000256" key="2">
    <source>
        <dbReference type="ARBA" id="ARBA00022448"/>
    </source>
</evidence>
<gene>
    <name evidence="7" type="ORF">GCM10008938_16870</name>
</gene>
<name>A0ABQ2CXQ7_9DEIO</name>
<comment type="similarity">
    <text evidence="6">Belongs to the truncated hemoglobin family. Group II subfamily.</text>
</comment>
<dbReference type="InterPro" id="IPR001486">
    <property type="entry name" value="Hemoglobin_trunc"/>
</dbReference>
<evidence type="ECO:0000256" key="6">
    <source>
        <dbReference type="ARBA" id="ARBA00034496"/>
    </source>
</evidence>
<evidence type="ECO:0000256" key="5">
    <source>
        <dbReference type="ARBA" id="ARBA00023004"/>
    </source>
</evidence>
<dbReference type="RefSeq" id="WP_229684688.1">
    <property type="nucleotide sequence ID" value="NZ_BMOD01000004.1"/>
</dbReference>
<dbReference type="PANTHER" id="PTHR47366:SF1">
    <property type="entry name" value="TWO-ON-TWO HEMOGLOBIN-3"/>
    <property type="match status" value="1"/>
</dbReference>
<dbReference type="SUPFAM" id="SSF46458">
    <property type="entry name" value="Globin-like"/>
    <property type="match status" value="1"/>
</dbReference>
<dbReference type="InterPro" id="IPR009050">
    <property type="entry name" value="Globin-like_sf"/>
</dbReference>
<dbReference type="EMBL" id="BMOD01000004">
    <property type="protein sequence ID" value="GGJ31310.1"/>
    <property type="molecule type" value="Genomic_DNA"/>
</dbReference>